<evidence type="ECO:0000313" key="5">
    <source>
        <dbReference type="Proteomes" id="UP000012073"/>
    </source>
</evidence>
<evidence type="ECO:0000259" key="3">
    <source>
        <dbReference type="Pfam" id="PF13358"/>
    </source>
</evidence>
<dbReference type="InterPro" id="IPR038717">
    <property type="entry name" value="Tc1-like_DDE_dom"/>
</dbReference>
<organism evidence="4 5">
    <name type="scientific">Chondrus crispus</name>
    <name type="common">Carrageen Irish moss</name>
    <name type="synonym">Polymorpha crispa</name>
    <dbReference type="NCBI Taxonomy" id="2769"/>
    <lineage>
        <taxon>Eukaryota</taxon>
        <taxon>Rhodophyta</taxon>
        <taxon>Florideophyceae</taxon>
        <taxon>Rhodymeniophycidae</taxon>
        <taxon>Gigartinales</taxon>
        <taxon>Gigartinaceae</taxon>
        <taxon>Chondrus</taxon>
    </lineage>
</organism>
<reference evidence="5" key="1">
    <citation type="journal article" date="2013" name="Proc. Natl. Acad. Sci. U.S.A.">
        <title>Genome structure and metabolic features in the red seaweed Chondrus crispus shed light on evolution of the Archaeplastida.</title>
        <authorList>
            <person name="Collen J."/>
            <person name="Porcel B."/>
            <person name="Carre W."/>
            <person name="Ball S.G."/>
            <person name="Chaparro C."/>
            <person name="Tonon T."/>
            <person name="Barbeyron T."/>
            <person name="Michel G."/>
            <person name="Noel B."/>
            <person name="Valentin K."/>
            <person name="Elias M."/>
            <person name="Artiguenave F."/>
            <person name="Arun A."/>
            <person name="Aury J.M."/>
            <person name="Barbosa-Neto J.F."/>
            <person name="Bothwell J.H."/>
            <person name="Bouget F.Y."/>
            <person name="Brillet L."/>
            <person name="Cabello-Hurtado F."/>
            <person name="Capella-Gutierrez S."/>
            <person name="Charrier B."/>
            <person name="Cladiere L."/>
            <person name="Cock J.M."/>
            <person name="Coelho S.M."/>
            <person name="Colleoni C."/>
            <person name="Czjzek M."/>
            <person name="Da Silva C."/>
            <person name="Delage L."/>
            <person name="Denoeud F."/>
            <person name="Deschamps P."/>
            <person name="Dittami S.M."/>
            <person name="Gabaldon T."/>
            <person name="Gachon C.M."/>
            <person name="Groisillier A."/>
            <person name="Herve C."/>
            <person name="Jabbari K."/>
            <person name="Katinka M."/>
            <person name="Kloareg B."/>
            <person name="Kowalczyk N."/>
            <person name="Labadie K."/>
            <person name="Leblanc C."/>
            <person name="Lopez P.J."/>
            <person name="McLachlan D.H."/>
            <person name="Meslet-Cladiere L."/>
            <person name="Moustafa A."/>
            <person name="Nehr Z."/>
            <person name="Nyvall Collen P."/>
            <person name="Panaud O."/>
            <person name="Partensky F."/>
            <person name="Poulain J."/>
            <person name="Rensing S.A."/>
            <person name="Rousvoal S."/>
            <person name="Samson G."/>
            <person name="Symeonidi A."/>
            <person name="Weissenbach J."/>
            <person name="Zambounis A."/>
            <person name="Wincker P."/>
            <person name="Boyen C."/>
        </authorList>
    </citation>
    <scope>NUCLEOTIDE SEQUENCE [LARGE SCALE GENOMIC DNA]</scope>
    <source>
        <strain evidence="5">cv. Stackhouse</strain>
    </source>
</reference>
<keyword evidence="2" id="KW-0812">Transmembrane</keyword>
<dbReference type="Gramene" id="CDF36453">
    <property type="protein sequence ID" value="CDF36453"/>
    <property type="gene ID" value="CHC_T00004388001"/>
</dbReference>
<feature type="region of interest" description="Disordered" evidence="1">
    <location>
        <begin position="242"/>
        <end position="359"/>
    </location>
</feature>
<proteinExistence type="predicted"/>
<dbReference type="RefSeq" id="XP_005716272.1">
    <property type="nucleotide sequence ID" value="XM_005716215.1"/>
</dbReference>
<dbReference type="InterPro" id="IPR052338">
    <property type="entry name" value="Transposase_5"/>
</dbReference>
<feature type="compositionally biased region" description="Basic residues" evidence="1">
    <location>
        <begin position="278"/>
        <end position="289"/>
    </location>
</feature>
<dbReference type="GO" id="GO:0003676">
    <property type="term" value="F:nucleic acid binding"/>
    <property type="evidence" value="ECO:0007669"/>
    <property type="project" value="InterPro"/>
</dbReference>
<feature type="compositionally biased region" description="Basic residues" evidence="1">
    <location>
        <begin position="298"/>
        <end position="312"/>
    </location>
</feature>
<dbReference type="OrthoDB" id="3263820at2759"/>
<dbReference type="PhylomeDB" id="R7QFC0"/>
<dbReference type="Pfam" id="PF13358">
    <property type="entry name" value="DDE_3"/>
    <property type="match status" value="1"/>
</dbReference>
<dbReference type="KEGG" id="ccp:CHC_T00004388001"/>
<name>R7QFC0_CHOCR</name>
<dbReference type="Proteomes" id="UP000012073">
    <property type="component" value="Unassembled WGS sequence"/>
</dbReference>
<keyword evidence="2" id="KW-0472">Membrane</keyword>
<sequence>MTPLHKEKRVKWCRKFISKGESFWNAVVFSDEKKFNGDGPDGFASYWHDLRTTERIFSKRQNGGFSVMVWGAVSLYGVSSMMFIDGKQDSKKYVDILRHGLLPFAAEVFGEEQRWFFQQDNAPIHTSGFTRSWLSEHSISTLPWPAKSPDVNIIGNVWGVMARMVYARGKLYQNVEDLKVAIEEAWSTVGSGLLLTLYKSLPCRMHATNSCYDPATHIHSLTFPHQNGCRHPSGPHLLAHDAKANRRAASRHPQPHRRVAPPRGPQGKPWPAGNPFQPHRRLARVRGHVHAAAPPQGLRHRRRRDQRPRPRPRPQDPHPHRGRPGPVTSRPAHAASKERLVSCRQRLPPHPDRRIALDV</sequence>
<dbReference type="STRING" id="2769.R7QFC0"/>
<dbReference type="AlphaFoldDB" id="R7QFC0"/>
<dbReference type="PANTHER" id="PTHR23022">
    <property type="entry name" value="TRANSPOSABLE ELEMENT-RELATED"/>
    <property type="match status" value="1"/>
</dbReference>
<feature type="domain" description="Tc1-like transposase DDE" evidence="3">
    <location>
        <begin position="27"/>
        <end position="178"/>
    </location>
</feature>
<accession>R7QFC0</accession>
<dbReference type="EMBL" id="HG001780">
    <property type="protein sequence ID" value="CDF36453.1"/>
    <property type="molecule type" value="Genomic_DNA"/>
</dbReference>
<evidence type="ECO:0000256" key="2">
    <source>
        <dbReference type="SAM" id="Phobius"/>
    </source>
</evidence>
<dbReference type="GeneID" id="17323981"/>
<keyword evidence="5" id="KW-1185">Reference proteome</keyword>
<protein>
    <recommendedName>
        <fullName evidence="3">Tc1-like transposase DDE domain-containing protein</fullName>
    </recommendedName>
</protein>
<dbReference type="InterPro" id="IPR036397">
    <property type="entry name" value="RNaseH_sf"/>
</dbReference>
<dbReference type="Gene3D" id="3.30.420.10">
    <property type="entry name" value="Ribonuclease H-like superfamily/Ribonuclease H"/>
    <property type="match status" value="1"/>
</dbReference>
<gene>
    <name evidence="4" type="ORF">CHC_T00004388001</name>
</gene>
<evidence type="ECO:0000256" key="1">
    <source>
        <dbReference type="SAM" id="MobiDB-lite"/>
    </source>
</evidence>
<feature type="compositionally biased region" description="Basic residues" evidence="1">
    <location>
        <begin position="245"/>
        <end position="260"/>
    </location>
</feature>
<evidence type="ECO:0000313" key="4">
    <source>
        <dbReference type="EMBL" id="CDF36453.1"/>
    </source>
</evidence>
<dbReference type="PANTHER" id="PTHR23022:SF129">
    <property type="entry name" value="TRANSPOSABLE ELEMENT TC3 TRANSPOSASE"/>
    <property type="match status" value="1"/>
</dbReference>
<feature type="transmembrane region" description="Helical" evidence="2">
    <location>
        <begin position="65"/>
        <end position="84"/>
    </location>
</feature>
<keyword evidence="2" id="KW-1133">Transmembrane helix</keyword>
<feature type="compositionally biased region" description="Basic and acidic residues" evidence="1">
    <location>
        <begin position="349"/>
        <end position="359"/>
    </location>
</feature>